<reference evidence="7" key="1">
    <citation type="journal article" date="2019" name="Int. J. Syst. Evol. Microbiol.">
        <title>The Global Catalogue of Microorganisms (GCM) 10K type strain sequencing project: providing services to taxonomists for standard genome sequencing and annotation.</title>
        <authorList>
            <consortium name="The Broad Institute Genomics Platform"/>
            <consortium name="The Broad Institute Genome Sequencing Center for Infectious Disease"/>
            <person name="Wu L."/>
            <person name="Ma J."/>
        </authorList>
    </citation>
    <scope>NUCLEOTIDE SEQUENCE [LARGE SCALE GENOMIC DNA]</scope>
    <source>
        <strain evidence="7">JCM 16545</strain>
    </source>
</reference>
<dbReference type="InterPro" id="IPR011712">
    <property type="entry name" value="Sig_transdc_His_kin_sub3_dim/P"/>
</dbReference>
<dbReference type="InterPro" id="IPR036890">
    <property type="entry name" value="HATPase_C_sf"/>
</dbReference>
<organism evidence="6 7">
    <name type="scientific">Rubritalea spongiae</name>
    <dbReference type="NCBI Taxonomy" id="430797"/>
    <lineage>
        <taxon>Bacteria</taxon>
        <taxon>Pseudomonadati</taxon>
        <taxon>Verrucomicrobiota</taxon>
        <taxon>Verrucomicrobiia</taxon>
        <taxon>Verrucomicrobiales</taxon>
        <taxon>Rubritaleaceae</taxon>
        <taxon>Rubritalea</taxon>
    </lineage>
</organism>
<name>A0ABW5E2N1_9BACT</name>
<dbReference type="Pfam" id="PF07730">
    <property type="entry name" value="HisKA_3"/>
    <property type="match status" value="1"/>
</dbReference>
<evidence type="ECO:0000256" key="4">
    <source>
        <dbReference type="SAM" id="Phobius"/>
    </source>
</evidence>
<protein>
    <submittedName>
        <fullName evidence="6">Histidine kinase</fullName>
    </submittedName>
</protein>
<evidence type="ECO:0000256" key="3">
    <source>
        <dbReference type="ARBA" id="ARBA00023012"/>
    </source>
</evidence>
<dbReference type="PANTHER" id="PTHR24421">
    <property type="entry name" value="NITRATE/NITRITE SENSOR PROTEIN NARX-RELATED"/>
    <property type="match status" value="1"/>
</dbReference>
<dbReference type="PROSITE" id="PS51257">
    <property type="entry name" value="PROKAR_LIPOPROTEIN"/>
    <property type="match status" value="1"/>
</dbReference>
<accession>A0ABW5E2N1</accession>
<dbReference type="InterPro" id="IPR050482">
    <property type="entry name" value="Sensor_HK_TwoCompSys"/>
</dbReference>
<evidence type="ECO:0000313" key="6">
    <source>
        <dbReference type="EMBL" id="MFD2276582.1"/>
    </source>
</evidence>
<evidence type="ECO:0000259" key="5">
    <source>
        <dbReference type="Pfam" id="PF07730"/>
    </source>
</evidence>
<dbReference type="Gene3D" id="2.60.120.260">
    <property type="entry name" value="Galactose-binding domain-like"/>
    <property type="match status" value="2"/>
</dbReference>
<keyword evidence="1" id="KW-0808">Transferase</keyword>
<comment type="caution">
    <text evidence="6">The sequence shown here is derived from an EMBL/GenBank/DDBJ whole genome shotgun (WGS) entry which is preliminary data.</text>
</comment>
<keyword evidence="4" id="KW-1133">Transmembrane helix</keyword>
<keyword evidence="2 6" id="KW-0418">Kinase</keyword>
<keyword evidence="4" id="KW-0812">Transmembrane</keyword>
<keyword evidence="4" id="KW-0472">Membrane</keyword>
<evidence type="ECO:0000313" key="7">
    <source>
        <dbReference type="Proteomes" id="UP001597297"/>
    </source>
</evidence>
<evidence type="ECO:0000256" key="1">
    <source>
        <dbReference type="ARBA" id="ARBA00022679"/>
    </source>
</evidence>
<feature type="domain" description="Signal transduction histidine kinase subgroup 3 dimerisation and phosphoacceptor" evidence="5">
    <location>
        <begin position="461"/>
        <end position="516"/>
    </location>
</feature>
<gene>
    <name evidence="6" type="ORF">ACFSQZ_08895</name>
</gene>
<dbReference type="Proteomes" id="UP001597297">
    <property type="component" value="Unassembled WGS sequence"/>
</dbReference>
<dbReference type="Gene3D" id="3.30.565.10">
    <property type="entry name" value="Histidine kinase-like ATPase, C-terminal domain"/>
    <property type="match status" value="1"/>
</dbReference>
<keyword evidence="3" id="KW-0902">Two-component regulatory system</keyword>
<dbReference type="InterPro" id="IPR008979">
    <property type="entry name" value="Galactose-bd-like_sf"/>
</dbReference>
<dbReference type="GO" id="GO:0016301">
    <property type="term" value="F:kinase activity"/>
    <property type="evidence" value="ECO:0007669"/>
    <property type="project" value="UniProtKB-KW"/>
</dbReference>
<proteinExistence type="predicted"/>
<evidence type="ECO:0000256" key="2">
    <source>
        <dbReference type="ARBA" id="ARBA00022777"/>
    </source>
</evidence>
<dbReference type="EMBL" id="JBHUJC010000026">
    <property type="protein sequence ID" value="MFD2276582.1"/>
    <property type="molecule type" value="Genomic_DNA"/>
</dbReference>
<feature type="transmembrane region" description="Helical" evidence="4">
    <location>
        <begin position="431"/>
        <end position="452"/>
    </location>
</feature>
<dbReference type="SUPFAM" id="SSF49785">
    <property type="entry name" value="Galactose-binding domain-like"/>
    <property type="match status" value="1"/>
</dbReference>
<dbReference type="Gene3D" id="1.20.5.1930">
    <property type="match status" value="1"/>
</dbReference>
<dbReference type="SUPFAM" id="SSF55874">
    <property type="entry name" value="ATPase domain of HSP90 chaperone/DNA topoisomerase II/histidine kinase"/>
    <property type="match status" value="1"/>
</dbReference>
<sequence length="667" mass="75306">MRTTMTLLFFVFFVGVSCVVADSKSLGEMSLSQLEQRVEAIDEELDKLSKCSMRGSMGPLGWRSHSHHDPYQNEWVRVDLGRRVLIDQVALVPTIWRDSNFGLMSDGFPEEFKIIVGNDNDPQGRVVASFTAEDKLLPRIEPLVVNFPETSVSWVRFQATKLAPRAWDGYYQLQLSELMVFSGEENVALRKPIRVSSQEPFTLRARVKETMVDGSLPYLMDAAGGVDSKSFVSVVDDGSQPSLTIDLGKQSLVSQVHLHTVDLSDNIPEVIHPTFGIPEHFIVEGANSADFSDAVQLCEYRVETVFDADPIIMLNFEEREMRYIRVTALRPHIDAFGSRVRSVVGFSEIVVLSKGINLAKGLDVDLNFEVRGYVRPLENLTDGKNFYGEILPIRTWINQLARRHDLENERPLVVQEAAKRYAIQERNLRRMYWLAALLVVAIGFVVLVGRIVRMQHVNEIRERFAADLHDELGADIHCIGLLSDLAQDAREEPEKLEGVLRNIREATEETGNAVRHYSNLQEGRLSNGGVRGDIERIAERVVVHLTHNIKVEGEEFLEQLKPRTCSDLLLFYKECLINICRHSGATSLSTHLTADAKSIQLRVEDNGMGIASMDENGVPQSLKRRARLMGARVTISSLAGRGTCIRLTVRNHMRWFYKLLGIFHSKK</sequence>
<keyword evidence="7" id="KW-1185">Reference proteome</keyword>